<feature type="compositionally biased region" description="Basic and acidic residues" evidence="1">
    <location>
        <begin position="108"/>
        <end position="123"/>
    </location>
</feature>
<feature type="compositionally biased region" description="Low complexity" evidence="1">
    <location>
        <begin position="16"/>
        <end position="32"/>
    </location>
</feature>
<feature type="compositionally biased region" description="Polar residues" evidence="1">
    <location>
        <begin position="33"/>
        <end position="48"/>
    </location>
</feature>
<dbReference type="AlphaFoldDB" id="A0A0N5CBF4"/>
<keyword evidence="2" id="KW-1185">Reference proteome</keyword>
<dbReference type="Proteomes" id="UP000046392">
    <property type="component" value="Unplaced"/>
</dbReference>
<sequence length="261" mass="29971">MSSLIRIKKRSRLPWNTNLSSNSSFTNQNTISKDTSSRSSNNNHLRTSDFSKLSKISAMTPPSYSVYENSEGEMINEKENVKWPERPLTGYHSLKEYKKRKAFIRKNIRDQEKYGKNKDKDHSSSTSALDLKQNEGSETSKKFQASCVTTGKCADMGFCNMPNINANEENSGKIDYINGSNVKQSYLFCGVKTPQEIKSFAKSRDIFYLFYDSKRTDDKIQFEIPLKMAYFDAEINDVSLTNTLLSLYILVCYQKCLQEIF</sequence>
<protein>
    <submittedName>
        <fullName evidence="3">Uncharacterized protein</fullName>
    </submittedName>
</protein>
<organism evidence="2 3">
    <name type="scientific">Strongyloides papillosus</name>
    <name type="common">Intestinal threadworm</name>
    <dbReference type="NCBI Taxonomy" id="174720"/>
    <lineage>
        <taxon>Eukaryota</taxon>
        <taxon>Metazoa</taxon>
        <taxon>Ecdysozoa</taxon>
        <taxon>Nematoda</taxon>
        <taxon>Chromadorea</taxon>
        <taxon>Rhabditida</taxon>
        <taxon>Tylenchina</taxon>
        <taxon>Panagrolaimomorpha</taxon>
        <taxon>Strongyloidoidea</taxon>
        <taxon>Strongyloididae</taxon>
        <taxon>Strongyloides</taxon>
    </lineage>
</organism>
<dbReference type="WBParaSite" id="SPAL_0001522000.2">
    <property type="protein sequence ID" value="SPAL_0001522000.2"/>
    <property type="gene ID" value="SPAL_0001522000"/>
</dbReference>
<feature type="region of interest" description="Disordered" evidence="1">
    <location>
        <begin position="16"/>
        <end position="48"/>
    </location>
</feature>
<feature type="region of interest" description="Disordered" evidence="1">
    <location>
        <begin position="108"/>
        <end position="137"/>
    </location>
</feature>
<accession>A0A0N5CBF4</accession>
<evidence type="ECO:0000313" key="3">
    <source>
        <dbReference type="WBParaSite" id="SPAL_0001522000.2"/>
    </source>
</evidence>
<proteinExistence type="predicted"/>
<evidence type="ECO:0000256" key="1">
    <source>
        <dbReference type="SAM" id="MobiDB-lite"/>
    </source>
</evidence>
<name>A0A0N5CBF4_STREA</name>
<evidence type="ECO:0000313" key="2">
    <source>
        <dbReference type="Proteomes" id="UP000046392"/>
    </source>
</evidence>
<reference evidence="3" key="1">
    <citation type="submission" date="2017-02" db="UniProtKB">
        <authorList>
            <consortium name="WormBaseParasite"/>
        </authorList>
    </citation>
    <scope>IDENTIFICATION</scope>
</reference>